<accession>A0A345T5W0</accession>
<dbReference type="InterPro" id="IPR015867">
    <property type="entry name" value="N-reg_PII/ATP_PRibTrfase_C"/>
</dbReference>
<protein>
    <submittedName>
        <fullName evidence="2">Divalent-cation tolerance protein CutA</fullName>
    </submittedName>
</protein>
<dbReference type="AlphaFoldDB" id="A0A345T5W0"/>
<evidence type="ECO:0000313" key="2">
    <source>
        <dbReference type="EMBL" id="AXI81365.1"/>
    </source>
</evidence>
<dbReference type="SUPFAM" id="SSF54913">
    <property type="entry name" value="GlnB-like"/>
    <property type="match status" value="1"/>
</dbReference>
<sequence>MQVSTATENREAAEKLARSVVEARLAAGAQIVGPVVSVFWHLGEFGTGEEWQLLFKTRADRYPELEAHLLEHHPWKNPEIVAAPIVAGADAYLDWVRKTTEPEPSA</sequence>
<dbReference type="PANTHER" id="PTHR23419:SF8">
    <property type="entry name" value="FI09726P"/>
    <property type="match status" value="1"/>
</dbReference>
<evidence type="ECO:0000313" key="3">
    <source>
        <dbReference type="Proteomes" id="UP000249340"/>
    </source>
</evidence>
<dbReference type="Pfam" id="PF03091">
    <property type="entry name" value="CutA1"/>
    <property type="match status" value="1"/>
</dbReference>
<evidence type="ECO:0000256" key="1">
    <source>
        <dbReference type="ARBA" id="ARBA00010169"/>
    </source>
</evidence>
<dbReference type="Gene3D" id="3.30.70.120">
    <property type="match status" value="1"/>
</dbReference>
<keyword evidence="3" id="KW-1185">Reference proteome</keyword>
<dbReference type="EMBL" id="CP031264">
    <property type="protein sequence ID" value="AXI81365.1"/>
    <property type="molecule type" value="Genomic_DNA"/>
</dbReference>
<organism evidence="2 3">
    <name type="scientific">Peterkaempfera bronchialis</name>
    <dbReference type="NCBI Taxonomy" id="2126346"/>
    <lineage>
        <taxon>Bacteria</taxon>
        <taxon>Bacillati</taxon>
        <taxon>Actinomycetota</taxon>
        <taxon>Actinomycetes</taxon>
        <taxon>Kitasatosporales</taxon>
        <taxon>Streptomycetaceae</taxon>
        <taxon>Peterkaempfera</taxon>
    </lineage>
</organism>
<dbReference type="InterPro" id="IPR011322">
    <property type="entry name" value="N-reg_PII-like_a/b"/>
</dbReference>
<dbReference type="KEGG" id="stri:C7M71_012615"/>
<dbReference type="PANTHER" id="PTHR23419">
    <property type="entry name" value="DIVALENT CATION TOLERANCE CUTA-RELATED"/>
    <property type="match status" value="1"/>
</dbReference>
<name>A0A345T5W0_9ACTN</name>
<dbReference type="GO" id="GO:0010038">
    <property type="term" value="P:response to metal ion"/>
    <property type="evidence" value="ECO:0007669"/>
    <property type="project" value="InterPro"/>
</dbReference>
<proteinExistence type="inferred from homology"/>
<reference evidence="3" key="1">
    <citation type="submission" date="2018-07" db="EMBL/GenBank/DDBJ databases">
        <title>Streptacidiphilus bronchialis DSM 106435 chromosome.</title>
        <authorList>
            <person name="Batra D."/>
            <person name="Gulvik C.A."/>
        </authorList>
    </citation>
    <scope>NUCLEOTIDE SEQUENCE [LARGE SCALE GENOMIC DNA]</scope>
    <source>
        <strain evidence="3">DSM 106435</strain>
    </source>
</reference>
<comment type="similarity">
    <text evidence="1">Belongs to the CutA family.</text>
</comment>
<dbReference type="OrthoDB" id="37622at2"/>
<dbReference type="Proteomes" id="UP000249340">
    <property type="component" value="Chromosome"/>
</dbReference>
<gene>
    <name evidence="2" type="ORF">C7M71_012615</name>
</gene>
<dbReference type="GO" id="GO:0005507">
    <property type="term" value="F:copper ion binding"/>
    <property type="evidence" value="ECO:0007669"/>
    <property type="project" value="TreeGrafter"/>
</dbReference>
<dbReference type="InterPro" id="IPR004323">
    <property type="entry name" value="Ion_tolerance_CutA"/>
</dbReference>